<reference evidence="3" key="1">
    <citation type="submission" date="2022-11" db="UniProtKB">
        <authorList>
            <consortium name="WormBaseParasite"/>
        </authorList>
    </citation>
    <scope>IDENTIFICATION</scope>
</reference>
<accession>A0A915EWL4</accession>
<dbReference type="Proteomes" id="UP000887574">
    <property type="component" value="Unplaced"/>
</dbReference>
<feature type="transmembrane region" description="Helical" evidence="1">
    <location>
        <begin position="72"/>
        <end position="96"/>
    </location>
</feature>
<keyword evidence="2" id="KW-1185">Reference proteome</keyword>
<organism evidence="2 3">
    <name type="scientific">Ditylenchus dipsaci</name>
    <dbReference type="NCBI Taxonomy" id="166011"/>
    <lineage>
        <taxon>Eukaryota</taxon>
        <taxon>Metazoa</taxon>
        <taxon>Ecdysozoa</taxon>
        <taxon>Nematoda</taxon>
        <taxon>Chromadorea</taxon>
        <taxon>Rhabditida</taxon>
        <taxon>Tylenchina</taxon>
        <taxon>Tylenchomorpha</taxon>
        <taxon>Sphaerularioidea</taxon>
        <taxon>Anguinidae</taxon>
        <taxon>Anguininae</taxon>
        <taxon>Ditylenchus</taxon>
    </lineage>
</organism>
<sequence>MPNFEENIEQNKNCVEADVLAKSHKTSSSSSLKCYVLFLANCQLCFALMQLVENSVILFHNLSTFHYAESRLAIQFIWAIYSIWLLTVCLLLYGVLANHLACLLPNIFFSIFLVAVMLPAFMVLLASVSYTISIVMCALTIIILTLSIFYEWKYMKRIQSESLL</sequence>
<evidence type="ECO:0000313" key="2">
    <source>
        <dbReference type="Proteomes" id="UP000887574"/>
    </source>
</evidence>
<name>A0A915EWL4_9BILA</name>
<evidence type="ECO:0000256" key="1">
    <source>
        <dbReference type="SAM" id="Phobius"/>
    </source>
</evidence>
<protein>
    <submittedName>
        <fullName evidence="3">Uncharacterized protein</fullName>
    </submittedName>
</protein>
<feature type="transmembrane region" description="Helical" evidence="1">
    <location>
        <begin position="32"/>
        <end position="52"/>
    </location>
</feature>
<feature type="transmembrane region" description="Helical" evidence="1">
    <location>
        <begin position="103"/>
        <end position="124"/>
    </location>
</feature>
<keyword evidence="1" id="KW-1133">Transmembrane helix</keyword>
<keyword evidence="1" id="KW-0812">Transmembrane</keyword>
<dbReference type="WBParaSite" id="jg9795">
    <property type="protein sequence ID" value="jg9795"/>
    <property type="gene ID" value="jg9795"/>
</dbReference>
<proteinExistence type="predicted"/>
<evidence type="ECO:0000313" key="3">
    <source>
        <dbReference type="WBParaSite" id="jg9795"/>
    </source>
</evidence>
<feature type="transmembrane region" description="Helical" evidence="1">
    <location>
        <begin position="130"/>
        <end position="150"/>
    </location>
</feature>
<dbReference type="AlphaFoldDB" id="A0A915EWL4"/>
<keyword evidence="1" id="KW-0472">Membrane</keyword>